<reference evidence="4 5" key="1">
    <citation type="submission" date="2023-08" db="EMBL/GenBank/DDBJ databases">
        <title>A Necator americanus chromosomal reference genome.</title>
        <authorList>
            <person name="Ilik V."/>
            <person name="Petrzelkova K.J."/>
            <person name="Pardy F."/>
            <person name="Fuh T."/>
            <person name="Niatou-Singa F.S."/>
            <person name="Gouil Q."/>
            <person name="Baker L."/>
            <person name="Ritchie M.E."/>
            <person name="Jex A.R."/>
            <person name="Gazzola D."/>
            <person name="Li H."/>
            <person name="Toshio Fujiwara R."/>
            <person name="Zhan B."/>
            <person name="Aroian R.V."/>
            <person name="Pafco B."/>
            <person name="Schwarz E.M."/>
        </authorList>
    </citation>
    <scope>NUCLEOTIDE SEQUENCE [LARGE SCALE GENOMIC DNA]</scope>
    <source>
        <strain evidence="4 5">Aroian</strain>
        <tissue evidence="4">Whole animal</tissue>
    </source>
</reference>
<evidence type="ECO:0000256" key="1">
    <source>
        <dbReference type="ARBA" id="ARBA00007527"/>
    </source>
</evidence>
<dbReference type="Proteomes" id="UP001303046">
    <property type="component" value="Unassembled WGS sequence"/>
</dbReference>
<dbReference type="EMBL" id="JAVFWL010000006">
    <property type="protein sequence ID" value="KAK6766229.1"/>
    <property type="molecule type" value="Genomic_DNA"/>
</dbReference>
<accession>A0ABR1EUB9</accession>
<dbReference type="Pfam" id="PF08174">
    <property type="entry name" value="Anillin"/>
    <property type="match status" value="1"/>
</dbReference>
<dbReference type="PANTHER" id="PTHR21538:SF24">
    <property type="entry name" value="PH DOMAIN-CONTAINING PROTEIN"/>
    <property type="match status" value="1"/>
</dbReference>
<dbReference type="Pfam" id="PF03265">
    <property type="entry name" value="DNase_II"/>
    <property type="match status" value="1"/>
</dbReference>
<dbReference type="InterPro" id="IPR051364">
    <property type="entry name" value="Cytokinesis/Rho-signaling"/>
</dbReference>
<organism evidence="4 5">
    <name type="scientific">Necator americanus</name>
    <name type="common">Human hookworm</name>
    <dbReference type="NCBI Taxonomy" id="51031"/>
    <lineage>
        <taxon>Eukaryota</taxon>
        <taxon>Metazoa</taxon>
        <taxon>Ecdysozoa</taxon>
        <taxon>Nematoda</taxon>
        <taxon>Chromadorea</taxon>
        <taxon>Rhabditida</taxon>
        <taxon>Rhabditina</taxon>
        <taxon>Rhabditomorpha</taxon>
        <taxon>Strongyloidea</taxon>
        <taxon>Ancylostomatidae</taxon>
        <taxon>Bunostominae</taxon>
        <taxon>Necator</taxon>
    </lineage>
</organism>
<evidence type="ECO:0000313" key="4">
    <source>
        <dbReference type="EMBL" id="KAK6766229.1"/>
    </source>
</evidence>
<evidence type="ECO:0000259" key="3">
    <source>
        <dbReference type="Pfam" id="PF08174"/>
    </source>
</evidence>
<gene>
    <name evidence="4" type="primary">Necator_chrX.g26033</name>
    <name evidence="4" type="ORF">RB195_025867</name>
</gene>
<dbReference type="PANTHER" id="PTHR21538">
    <property type="entry name" value="ANILLIN/RHOTEKIN RTKN"/>
    <property type="match status" value="1"/>
</dbReference>
<comment type="similarity">
    <text evidence="1">Belongs to the DNase II family.</text>
</comment>
<proteinExistence type="inferred from homology"/>
<evidence type="ECO:0000313" key="5">
    <source>
        <dbReference type="Proteomes" id="UP001303046"/>
    </source>
</evidence>
<feature type="domain" description="Anillin homology" evidence="3">
    <location>
        <begin position="53"/>
        <end position="200"/>
    </location>
</feature>
<dbReference type="InterPro" id="IPR004947">
    <property type="entry name" value="DNase_II"/>
</dbReference>
<name>A0ABR1EUB9_NECAM</name>
<dbReference type="SUPFAM" id="SSF50729">
    <property type="entry name" value="PH domain-like"/>
    <property type="match status" value="1"/>
</dbReference>
<dbReference type="CDD" id="cd09121">
    <property type="entry name" value="PLDc_DNaseII_2"/>
    <property type="match status" value="1"/>
</dbReference>
<dbReference type="InterPro" id="IPR012966">
    <property type="entry name" value="AHD"/>
</dbReference>
<comment type="caution">
    <text evidence="4">The sequence shown here is derived from an EMBL/GenBank/DDBJ whole genome shotgun (WGS) entry which is preliminary data.</text>
</comment>
<keyword evidence="2" id="KW-0378">Hydrolase</keyword>
<protein>
    <recommendedName>
        <fullName evidence="3">Anillin homology domain-containing protein</fullName>
    </recommendedName>
</protein>
<keyword evidence="5" id="KW-1185">Reference proteome</keyword>
<sequence length="524" mass="58388">MYYLRVPSHLKSLRTCRELHTLGIDKEGIVQKIRQNLMPIINENDALGPQPSRANVGVSQISVPLAWNSDQHFKSKGETRVYSMFLVLQTKSRVVDSRMVTNVDRTMTDVVFPESFIFESEPDDFCVEITLYAARTDLGLSDGGGSLRTRITRSLGRRFGGQVKSNLSTMEPPNGIRGDSPIGGTHFNMLARAYLVLTDAGDECKIHDLRMSAFADLSGPPLYGHILCRLAVQPYSVLRPLAEGMLSVKPLCGGRILRNVRTRLQAGNLHCFTNTDIHQSPSAEQTLLLVPITSTSRVMNTSHPNTLLLSSETSPEVEGYDFHITAENYKTMQDWKKAIEMQIDDCAIWATQLYYNKPNIYSSQLPTKMAADYPELGQVIAGKYKQGEPYSSTVTLSTIDGQNFISFAKTNQFNEDLYDGLVAPNLKADLIAETWRRGSEVPLSCSSTYHTNDALSIQVGATTEFKYTKDHSKMARSTDSTKPWVCIGDINRMTSQYVRGGGTTCISSSFLWKAFNVIKDENHC</sequence>
<evidence type="ECO:0000256" key="2">
    <source>
        <dbReference type="ARBA" id="ARBA00022801"/>
    </source>
</evidence>